<reference evidence="1" key="1">
    <citation type="submission" date="2024-09" db="EMBL/GenBank/DDBJ databases">
        <title>Black Yeasts Isolated from many extreme environments.</title>
        <authorList>
            <person name="Coleine C."/>
            <person name="Stajich J.E."/>
            <person name="Selbmann L."/>
        </authorList>
    </citation>
    <scope>NUCLEOTIDE SEQUENCE</scope>
    <source>
        <strain evidence="1">CCFEE 5737</strain>
    </source>
</reference>
<accession>A0ACC3DHH3</accession>
<dbReference type="EMBL" id="JAWDJW010004344">
    <property type="protein sequence ID" value="KAK3076123.1"/>
    <property type="molecule type" value="Genomic_DNA"/>
</dbReference>
<proteinExistence type="predicted"/>
<feature type="non-terminal residue" evidence="1">
    <location>
        <position position="1"/>
    </location>
</feature>
<evidence type="ECO:0000313" key="1">
    <source>
        <dbReference type="EMBL" id="KAK3076123.1"/>
    </source>
</evidence>
<gene>
    <name evidence="1" type="ORF">LTS18_013856</name>
</gene>
<name>A0ACC3DHH3_9PEZI</name>
<dbReference type="Proteomes" id="UP001186974">
    <property type="component" value="Unassembled WGS sequence"/>
</dbReference>
<sequence length="140" mass="16142">SSARKKIRNKNKKQRLEPPAIPASPALKSLQARHPLIRNGDSNSHVASRFSKPSSTQTLKLTMNAPTLLISTRGSTDTKRKREKDKGRRERERGEDAEDKDEEEEKSKMQEQKKRKKREETVDEKVSPPRPIQRLKINVH</sequence>
<comment type="caution">
    <text evidence="1">The sequence shown here is derived from an EMBL/GenBank/DDBJ whole genome shotgun (WGS) entry which is preliminary data.</text>
</comment>
<organism evidence="1 2">
    <name type="scientific">Coniosporium uncinatum</name>
    <dbReference type="NCBI Taxonomy" id="93489"/>
    <lineage>
        <taxon>Eukaryota</taxon>
        <taxon>Fungi</taxon>
        <taxon>Dikarya</taxon>
        <taxon>Ascomycota</taxon>
        <taxon>Pezizomycotina</taxon>
        <taxon>Dothideomycetes</taxon>
        <taxon>Dothideomycetes incertae sedis</taxon>
        <taxon>Coniosporium</taxon>
    </lineage>
</organism>
<keyword evidence="2" id="KW-1185">Reference proteome</keyword>
<evidence type="ECO:0000313" key="2">
    <source>
        <dbReference type="Proteomes" id="UP001186974"/>
    </source>
</evidence>
<protein>
    <submittedName>
        <fullName evidence="1">Uncharacterized protein</fullName>
    </submittedName>
</protein>